<dbReference type="WBParaSite" id="Hba_18773">
    <property type="protein sequence ID" value="Hba_18773"/>
    <property type="gene ID" value="Hba_18773"/>
</dbReference>
<proteinExistence type="predicted"/>
<organism evidence="5 6">
    <name type="scientific">Heterorhabditis bacteriophora</name>
    <name type="common">Entomopathogenic nematode worm</name>
    <dbReference type="NCBI Taxonomy" id="37862"/>
    <lineage>
        <taxon>Eukaryota</taxon>
        <taxon>Metazoa</taxon>
        <taxon>Ecdysozoa</taxon>
        <taxon>Nematoda</taxon>
        <taxon>Chromadorea</taxon>
        <taxon>Rhabditida</taxon>
        <taxon>Rhabditina</taxon>
        <taxon>Rhabditomorpha</taxon>
        <taxon>Strongyloidea</taxon>
        <taxon>Heterorhabditidae</taxon>
        <taxon>Heterorhabditis</taxon>
    </lineage>
</organism>
<evidence type="ECO:0000256" key="3">
    <source>
        <dbReference type="SAM" id="SignalP"/>
    </source>
</evidence>
<dbReference type="PROSITE" id="PS01209">
    <property type="entry name" value="LDLRA_1"/>
    <property type="match status" value="1"/>
</dbReference>
<keyword evidence="1 2" id="KW-1015">Disulfide bond</keyword>
<feature type="disulfide bond" evidence="2">
    <location>
        <begin position="284"/>
        <end position="299"/>
    </location>
</feature>
<dbReference type="AlphaFoldDB" id="A0A1I7XML7"/>
<dbReference type="InterPro" id="IPR036055">
    <property type="entry name" value="LDL_receptor-like_sf"/>
</dbReference>
<feature type="signal peptide" evidence="3">
    <location>
        <begin position="1"/>
        <end position="17"/>
    </location>
</feature>
<evidence type="ECO:0000256" key="2">
    <source>
        <dbReference type="PROSITE-ProRule" id="PRU00124"/>
    </source>
</evidence>
<feature type="chain" id="PRO_5009311347" evidence="3">
    <location>
        <begin position="18"/>
        <end position="380"/>
    </location>
</feature>
<dbReference type="InterPro" id="IPR002172">
    <property type="entry name" value="LDrepeatLR_classA_rpt"/>
</dbReference>
<dbReference type="InterPro" id="IPR029444">
    <property type="entry name" value="INTS5_C"/>
</dbReference>
<dbReference type="Pfam" id="PF14838">
    <property type="entry name" value="INTS5_C"/>
    <property type="match status" value="1"/>
</dbReference>
<evidence type="ECO:0000313" key="6">
    <source>
        <dbReference type="WBParaSite" id="Hba_18773"/>
    </source>
</evidence>
<dbReference type="PRINTS" id="PR00261">
    <property type="entry name" value="LDLRECEPTOR"/>
</dbReference>
<evidence type="ECO:0000313" key="5">
    <source>
        <dbReference type="Proteomes" id="UP000095283"/>
    </source>
</evidence>
<sequence>MELLVAMQALLLSDVLCQDALSGDYIFSEWDLEKEVISRYLEVSNRLDNTWICGGLLDIIAQATPCLWFTLPVLKAKLAALLIQFESAADKSHPPSSQLIDRFDSWMFLVRRGDVLPSRFELALDLIPYVSSYDGFLLLLEMWKYFQRRSISFHVINAAYKAALKGETIEMHGQLLSKLPVASSGISRGDEYSYQLDPPYNTEGDTYGNVRKERAASCARNEFACVKSSSCIPASKRCDGIADDCADGSNFDEIDCNRNSTCVGKFMCHHSVSGPFCIDWVKHCDGEKDCSLGEDEANCSQYYKLLFYDHFRINRSRNKLFNFFIWYVHFLAQFLHILFIAEISESKYLLCENQKQAVTKDQWCNGETDCTDESDEKYCN</sequence>
<dbReference type="InterPro" id="IPR040316">
    <property type="entry name" value="INTS5"/>
</dbReference>
<dbReference type="GO" id="GO:0034472">
    <property type="term" value="P:snRNA 3'-end processing"/>
    <property type="evidence" value="ECO:0007669"/>
    <property type="project" value="TreeGrafter"/>
</dbReference>
<evidence type="ECO:0000256" key="1">
    <source>
        <dbReference type="ARBA" id="ARBA00023157"/>
    </source>
</evidence>
<dbReference type="Pfam" id="PF00057">
    <property type="entry name" value="Ldl_recept_a"/>
    <property type="match status" value="2"/>
</dbReference>
<feature type="domain" description="Integrator complex subunit 5 C-terminal" evidence="4">
    <location>
        <begin position="9"/>
        <end position="148"/>
    </location>
</feature>
<dbReference type="InterPro" id="IPR023415">
    <property type="entry name" value="LDLR_class-A_CS"/>
</dbReference>
<evidence type="ECO:0000259" key="4">
    <source>
        <dbReference type="Pfam" id="PF14838"/>
    </source>
</evidence>
<dbReference type="CDD" id="cd00112">
    <property type="entry name" value="LDLa"/>
    <property type="match status" value="3"/>
</dbReference>
<comment type="caution">
    <text evidence="2">Lacks conserved residue(s) required for the propagation of feature annotation.</text>
</comment>
<dbReference type="PROSITE" id="PS50068">
    <property type="entry name" value="LDLRA_2"/>
    <property type="match status" value="2"/>
</dbReference>
<dbReference type="GO" id="GO:0032039">
    <property type="term" value="C:integrator complex"/>
    <property type="evidence" value="ECO:0007669"/>
    <property type="project" value="InterPro"/>
</dbReference>
<keyword evidence="3" id="KW-0732">Signal</keyword>
<dbReference type="PANTHER" id="PTHR31697">
    <property type="entry name" value="INTEGRATOR COMPLEX SUBUNIT 5"/>
    <property type="match status" value="1"/>
</dbReference>
<dbReference type="Gene3D" id="4.10.400.10">
    <property type="entry name" value="Low-density Lipoprotein Receptor"/>
    <property type="match status" value="3"/>
</dbReference>
<protein>
    <submittedName>
        <fullName evidence="6">INTS5_C domain-containing protein</fullName>
    </submittedName>
</protein>
<dbReference type="PANTHER" id="PTHR31697:SF2">
    <property type="entry name" value="INTEGRATOR COMPLEX SUBUNIT 5"/>
    <property type="match status" value="1"/>
</dbReference>
<dbReference type="Proteomes" id="UP000095283">
    <property type="component" value="Unplaced"/>
</dbReference>
<dbReference type="SUPFAM" id="SSF57424">
    <property type="entry name" value="LDL receptor-like module"/>
    <property type="match status" value="3"/>
</dbReference>
<reference evidence="6" key="1">
    <citation type="submission" date="2016-11" db="UniProtKB">
        <authorList>
            <consortium name="WormBaseParasite"/>
        </authorList>
    </citation>
    <scope>IDENTIFICATION</scope>
</reference>
<dbReference type="SMART" id="SM00192">
    <property type="entry name" value="LDLa"/>
    <property type="match status" value="3"/>
</dbReference>
<accession>A0A1I7XML7</accession>
<name>A0A1I7XML7_HETBA</name>
<keyword evidence="5" id="KW-1185">Reference proteome</keyword>